<protein>
    <recommendedName>
        <fullName evidence="2">DUF4440 domain-containing protein</fullName>
    </recommendedName>
</protein>
<dbReference type="Gene3D" id="3.10.450.50">
    <property type="match status" value="2"/>
</dbReference>
<sequence>MMNKFLYTIAAASLTLLAPAAYAQKSDGSTKSLVKAEKEFAESLAKHGAKTAYTNFAADDALVFRPNPVNAKTFYSSQPESKDISWSPTYARVSRSGDWGFTTGPYTVGGEKPAYGQFLSVWKAKNGKWELALDLGTTTNKPLNKVSPEFIEPKDSYKPKFLTDKQRAAAADIIATTEKTLNTSLKSYGIAAFSGFLNPDARLLFPGYEPIVGKDKILPFFNSMVSKVSFKTTKVEKADGGDFAYTYGVATVDYKAELRESFNYVFIYERQADHNWNIIVQVFAPAER</sequence>
<gene>
    <name evidence="3" type="ORF">SAMN04488524_1556</name>
</gene>
<dbReference type="Proteomes" id="UP000192756">
    <property type="component" value="Unassembled WGS sequence"/>
</dbReference>
<keyword evidence="4" id="KW-1185">Reference proteome</keyword>
<organism evidence="3 4">
    <name type="scientific">Pedobacter africanus</name>
    <dbReference type="NCBI Taxonomy" id="151894"/>
    <lineage>
        <taxon>Bacteria</taxon>
        <taxon>Pseudomonadati</taxon>
        <taxon>Bacteroidota</taxon>
        <taxon>Sphingobacteriia</taxon>
        <taxon>Sphingobacteriales</taxon>
        <taxon>Sphingobacteriaceae</taxon>
        <taxon>Pedobacter</taxon>
    </lineage>
</organism>
<dbReference type="AlphaFoldDB" id="A0A1W2AP12"/>
<dbReference type="STRING" id="151894.SAMN04488524_1556"/>
<feature type="chain" id="PRO_5013229860" description="DUF4440 domain-containing protein" evidence="1">
    <location>
        <begin position="24"/>
        <end position="288"/>
    </location>
</feature>
<evidence type="ECO:0000259" key="2">
    <source>
        <dbReference type="Pfam" id="PF14534"/>
    </source>
</evidence>
<feature type="signal peptide" evidence="1">
    <location>
        <begin position="1"/>
        <end position="23"/>
    </location>
</feature>
<name>A0A1W2AP12_9SPHI</name>
<evidence type="ECO:0000256" key="1">
    <source>
        <dbReference type="SAM" id="SignalP"/>
    </source>
</evidence>
<dbReference type="RefSeq" id="WP_200815614.1">
    <property type="nucleotide sequence ID" value="NZ_FWXT01000001.1"/>
</dbReference>
<accession>A0A1W2AP12</accession>
<dbReference type="InterPro" id="IPR027843">
    <property type="entry name" value="DUF4440"/>
</dbReference>
<proteinExistence type="predicted"/>
<dbReference type="SUPFAM" id="SSF54427">
    <property type="entry name" value="NTF2-like"/>
    <property type="match status" value="2"/>
</dbReference>
<dbReference type="Pfam" id="PF14534">
    <property type="entry name" value="DUF4440"/>
    <property type="match status" value="1"/>
</dbReference>
<feature type="domain" description="DUF4440" evidence="2">
    <location>
        <begin position="174"/>
        <end position="278"/>
    </location>
</feature>
<keyword evidence="1" id="KW-0732">Signal</keyword>
<dbReference type="EMBL" id="FWXT01000001">
    <property type="protein sequence ID" value="SMC61948.1"/>
    <property type="molecule type" value="Genomic_DNA"/>
</dbReference>
<dbReference type="InterPro" id="IPR032710">
    <property type="entry name" value="NTF2-like_dom_sf"/>
</dbReference>
<evidence type="ECO:0000313" key="3">
    <source>
        <dbReference type="EMBL" id="SMC61948.1"/>
    </source>
</evidence>
<reference evidence="4" key="1">
    <citation type="submission" date="2017-04" db="EMBL/GenBank/DDBJ databases">
        <authorList>
            <person name="Varghese N."/>
            <person name="Submissions S."/>
        </authorList>
    </citation>
    <scope>NUCLEOTIDE SEQUENCE [LARGE SCALE GENOMIC DNA]</scope>
    <source>
        <strain evidence="4">DSM 12126</strain>
    </source>
</reference>
<evidence type="ECO:0000313" key="4">
    <source>
        <dbReference type="Proteomes" id="UP000192756"/>
    </source>
</evidence>